<evidence type="ECO:0000313" key="2">
    <source>
        <dbReference type="EMBL" id="CAK1541891.1"/>
    </source>
</evidence>
<dbReference type="Proteomes" id="UP001497472">
    <property type="component" value="Unassembled WGS sequence"/>
</dbReference>
<feature type="region of interest" description="Disordered" evidence="1">
    <location>
        <begin position="1"/>
        <end position="21"/>
    </location>
</feature>
<dbReference type="EMBL" id="CAVLEF010000003">
    <property type="protein sequence ID" value="CAK1541891.1"/>
    <property type="molecule type" value="Genomic_DNA"/>
</dbReference>
<name>A0AAV1IYP5_9NEOP</name>
<protein>
    <submittedName>
        <fullName evidence="2">Uncharacterized protein</fullName>
    </submittedName>
</protein>
<evidence type="ECO:0000256" key="1">
    <source>
        <dbReference type="SAM" id="MobiDB-lite"/>
    </source>
</evidence>
<comment type="caution">
    <text evidence="2">The sequence shown here is derived from an EMBL/GenBank/DDBJ whole genome shotgun (WGS) entry which is preliminary data.</text>
</comment>
<evidence type="ECO:0000313" key="3">
    <source>
        <dbReference type="Proteomes" id="UP001497472"/>
    </source>
</evidence>
<organism evidence="2 3">
    <name type="scientific">Leptosia nina</name>
    <dbReference type="NCBI Taxonomy" id="320188"/>
    <lineage>
        <taxon>Eukaryota</taxon>
        <taxon>Metazoa</taxon>
        <taxon>Ecdysozoa</taxon>
        <taxon>Arthropoda</taxon>
        <taxon>Hexapoda</taxon>
        <taxon>Insecta</taxon>
        <taxon>Pterygota</taxon>
        <taxon>Neoptera</taxon>
        <taxon>Endopterygota</taxon>
        <taxon>Lepidoptera</taxon>
        <taxon>Glossata</taxon>
        <taxon>Ditrysia</taxon>
        <taxon>Papilionoidea</taxon>
        <taxon>Pieridae</taxon>
        <taxon>Pierinae</taxon>
        <taxon>Leptosia</taxon>
    </lineage>
</organism>
<reference evidence="2 3" key="1">
    <citation type="submission" date="2023-11" db="EMBL/GenBank/DDBJ databases">
        <authorList>
            <person name="Okamura Y."/>
        </authorList>
    </citation>
    <scope>NUCLEOTIDE SEQUENCE [LARGE SCALE GENOMIC DNA]</scope>
</reference>
<sequence length="116" mass="13011">MLSGHTASSFGKPLSPATSRETYRQNTIILKMQLSLTTEPLSEVQQFEECSLQRRSTSVIRNIHRFGEAKAEIAGARSPSPARHLHPRAEAIQKECPSMHHYPRKSGAYVARFIAH</sequence>
<gene>
    <name evidence="2" type="ORF">LNINA_LOCUS1840</name>
</gene>
<dbReference type="AlphaFoldDB" id="A0AAV1IYP5"/>
<accession>A0AAV1IYP5</accession>
<proteinExistence type="predicted"/>
<keyword evidence="3" id="KW-1185">Reference proteome</keyword>